<dbReference type="GO" id="GO:0004222">
    <property type="term" value="F:metalloendopeptidase activity"/>
    <property type="evidence" value="ECO:0007669"/>
    <property type="project" value="TreeGrafter"/>
</dbReference>
<feature type="domain" description="Peptidase M16 C-terminal" evidence="3">
    <location>
        <begin position="785"/>
        <end position="959"/>
    </location>
</feature>
<evidence type="ECO:0000259" key="3">
    <source>
        <dbReference type="Pfam" id="PF05193"/>
    </source>
</evidence>
<dbReference type="PANTHER" id="PTHR43690:SF18">
    <property type="entry name" value="INSULIN-DEGRADING ENZYME-RELATED"/>
    <property type="match status" value="1"/>
</dbReference>
<keyword evidence="5" id="KW-1185">Reference proteome</keyword>
<evidence type="ECO:0000313" key="6">
    <source>
        <dbReference type="WBParaSite" id="maker-uti_cns_0048732-snap-gene-0.2-mRNA-1"/>
    </source>
</evidence>
<dbReference type="Proteomes" id="UP000095280">
    <property type="component" value="Unplaced"/>
</dbReference>
<organism evidence="5 6">
    <name type="scientific">Macrostomum lignano</name>
    <dbReference type="NCBI Taxonomy" id="282301"/>
    <lineage>
        <taxon>Eukaryota</taxon>
        <taxon>Metazoa</taxon>
        <taxon>Spiralia</taxon>
        <taxon>Lophotrochozoa</taxon>
        <taxon>Platyhelminthes</taxon>
        <taxon>Rhabditophora</taxon>
        <taxon>Macrostomorpha</taxon>
        <taxon>Macrostomida</taxon>
        <taxon>Macrostomidae</taxon>
        <taxon>Macrostomum</taxon>
    </lineage>
</organism>
<dbReference type="WBParaSite" id="maker-uti_cns_0048732-snap-gene-0.2-mRNA-1">
    <property type="protein sequence ID" value="maker-uti_cns_0048732-snap-gene-0.2-mRNA-1"/>
    <property type="gene ID" value="maker-uti_cns_0048732-snap-gene-0.2"/>
</dbReference>
<evidence type="ECO:0000256" key="2">
    <source>
        <dbReference type="SAM" id="MobiDB-lite"/>
    </source>
</evidence>
<dbReference type="PANTHER" id="PTHR43690">
    <property type="entry name" value="NARDILYSIN"/>
    <property type="match status" value="1"/>
</dbReference>
<dbReference type="InterPro" id="IPR007863">
    <property type="entry name" value="Peptidase_M16_C"/>
</dbReference>
<evidence type="ECO:0000313" key="5">
    <source>
        <dbReference type="Proteomes" id="UP000095280"/>
    </source>
</evidence>
<dbReference type="GO" id="GO:0005739">
    <property type="term" value="C:mitochondrion"/>
    <property type="evidence" value="ECO:0007669"/>
    <property type="project" value="TreeGrafter"/>
</dbReference>
<sequence>MTDSKQTNLQPLVLHSRVLSRFEIDTPSQYLNHYIRQHRAIELPNGAIAFLSHKPDDFDDDSSSSRSSSDIGPANMKSGADDESNVFYDNVENDTTSCDKESSADCSLQRSRFALVCFSIGVGRLHEPSDCRGLAELCLRLIFFACNHPQMQSLESSFDDTTVQTLDESIWNQESHYHAEVFDDRSECSFVVDSDSLGASIKSPEFNEVYIEREQKKLRSKCLREGLPPLDLLERSSGNPDHPFNRLVLDNANTVASIGSEDVKKRLFEFHAKYYSAKLLRMALVCSKPLDELEEIFVDAFESLPGEPVPCIRFNCHPYDRSETGVKVRTDCLNSRFCNTVEIVFPLPDQSPLYKTSPDLYALLMLQKKRQQCSLEACLQRHGLGFCDVGLLDRGTLGFDSFHICIRGMKNVRDSEDRAITAVFRYLAMLRKLGPQEWLFEEARLEGQKALDVGLNDWEYYPFVRSNICLQRYPMQDLLRAHRVPCDYSPTIISDFLNLLTPDRCKVYVFEAGVNKNCPTVYGQSCPHSGAVPHSVKKLDPDLLAVCKADWPSPSIEFDADLGFPQPTPVDCLAESVSISQQDDSSALSRIARRHEKLLALPSSDCSFRVIELTNGVQAILASRNSFGGQESNEKSLVCTTLGIGRLHDPTDFRGLAELCHRLTLVGSKSTPQTFDGLNDLLLDNSCEENVEYAMGVHDDQSVYKFTVPASLIPESLFRLGCGLVNPEISNESVERELLSGQFRRQIPAQDWLERCSGNLTHPYNRMAKGAQKTIRSYTSEELKTRLIAFFNENYSANLLKLAIVDSRSLDELEKLVAAHFGSMRNLSINQLKISTHPYEGTLMGVKVRSNCLSLGRKLYMVFPLPEQTKLHLTSPDMLVSYLINNRCKGSISDCLERRHLSTNVFGQLVNRGSVGFDSYCVTVFHQNKELEMAESENKIITIVFRYLAMLRQIGPLEWLYNTFRVERRKGQTFDDENSSTGPRWKLNPLQYYCDQLLECHMQRYPLESLFTARYALPEYSPRAITDFLEFLKPDNCKVFVSGFGTDESHMCTFLSPDGKLCCEPDGPNFCSMEKLKPELIATCSAAWPSSSCEFDTELKLPKQNLFLCSDFSLRPDETTDQQPQGPRLLRFEAGPHTPAARFWFQQDNRLQTPIVFISVDLVTSPEPLVTDCASSVMLDIFVVLLVDQLNSLESQAKQVDLRLKVSRSKQGIQVCCSGYRQPLPSLVAAALSRIFELKITEHAFRKARRKISALEAQKTHKTDLCKSQLAMLLNSACSWHWSYQDKRVAINETTLESFMIFVQRFSSQIQLSSQPQRLVSEDEDEEDKRTDAAVAVMSLWSRISLAEDEEVVEESSALQQTLQEEQDQQQKQQIPRQLFAEILVYGNATAKDAEAASQIILNALPSPTQRTTETTFEAVRRRVYLLPSGSHHVLQLTISANYQRKSGCAVVLQVPKPVPTADTNMGFEDAIRQDCLFYLLIEVLQCRGEMINDPLDRAIKILIQRNYHAYVVTFDVVDSQHPTKIEEQVENYIEKIGDYISSLSEESFRYCLSSMEKSMRKEIPTTVQEQHDSHWRSITHGVLRFDRDANLAKCLDAVVGGIKKDCLLELWRSCLKRGSPNRRKLCIHRISRAAFPDGISEADYADYPGTIIRNRNLFKQSLLLSPLPSVQNLRPNSDV</sequence>
<name>A0A1I8JL62_9PLAT</name>
<dbReference type="Pfam" id="PF16187">
    <property type="entry name" value="Peptidase_M16_M"/>
    <property type="match status" value="1"/>
</dbReference>
<evidence type="ECO:0000256" key="1">
    <source>
        <dbReference type="ARBA" id="ARBA00022723"/>
    </source>
</evidence>
<dbReference type="InterPro" id="IPR011249">
    <property type="entry name" value="Metalloenz_LuxS/M16"/>
</dbReference>
<feature type="region of interest" description="Disordered" evidence="2">
    <location>
        <begin position="57"/>
        <end position="86"/>
    </location>
</feature>
<protein>
    <submittedName>
        <fullName evidence="6">Peptidase_M16_C domain-containing protein</fullName>
    </submittedName>
</protein>
<dbReference type="GO" id="GO:0046872">
    <property type="term" value="F:metal ion binding"/>
    <property type="evidence" value="ECO:0007669"/>
    <property type="project" value="UniProtKB-KW"/>
</dbReference>
<dbReference type="GO" id="GO:0005829">
    <property type="term" value="C:cytosol"/>
    <property type="evidence" value="ECO:0007669"/>
    <property type="project" value="TreeGrafter"/>
</dbReference>
<dbReference type="GO" id="GO:0051603">
    <property type="term" value="P:proteolysis involved in protein catabolic process"/>
    <property type="evidence" value="ECO:0007669"/>
    <property type="project" value="TreeGrafter"/>
</dbReference>
<keyword evidence="1" id="KW-0479">Metal-binding</keyword>
<feature type="domain" description="Peptidase M16 middle/third" evidence="4">
    <location>
        <begin position="1001"/>
        <end position="1274"/>
    </location>
</feature>
<accession>A0A1I8JL62</accession>
<dbReference type="InterPro" id="IPR032632">
    <property type="entry name" value="Peptidase_M16_M"/>
</dbReference>
<feature type="domain" description="Peptidase M16 C-terminal" evidence="3">
    <location>
        <begin position="265"/>
        <end position="444"/>
    </location>
</feature>
<dbReference type="Gene3D" id="3.30.830.10">
    <property type="entry name" value="Metalloenzyme, LuxS/M16 peptidase-like"/>
    <property type="match status" value="6"/>
</dbReference>
<evidence type="ECO:0000259" key="4">
    <source>
        <dbReference type="Pfam" id="PF16187"/>
    </source>
</evidence>
<dbReference type="SUPFAM" id="SSF63411">
    <property type="entry name" value="LuxS/MPP-like metallohydrolase"/>
    <property type="match status" value="5"/>
</dbReference>
<reference evidence="6" key="1">
    <citation type="submission" date="2016-11" db="UniProtKB">
        <authorList>
            <consortium name="WormBaseParasite"/>
        </authorList>
    </citation>
    <scope>IDENTIFICATION</scope>
</reference>
<dbReference type="InterPro" id="IPR050626">
    <property type="entry name" value="Peptidase_M16"/>
</dbReference>
<dbReference type="Pfam" id="PF05193">
    <property type="entry name" value="Peptidase_M16_C"/>
    <property type="match status" value="2"/>
</dbReference>
<dbReference type="GO" id="GO:0043171">
    <property type="term" value="P:peptide catabolic process"/>
    <property type="evidence" value="ECO:0007669"/>
    <property type="project" value="TreeGrafter"/>
</dbReference>
<proteinExistence type="predicted"/>